<proteinExistence type="predicted"/>
<protein>
    <submittedName>
        <fullName evidence="2">Uncharacterized protein</fullName>
    </submittedName>
</protein>
<evidence type="ECO:0000313" key="2">
    <source>
        <dbReference type="EMBL" id="VTZ65627.1"/>
    </source>
</evidence>
<dbReference type="AlphaFoldDB" id="A0A508XBM8"/>
<gene>
    <name evidence="2" type="ORF">EMEDMD4_90119</name>
</gene>
<dbReference type="EMBL" id="CABFNB010000161">
    <property type="protein sequence ID" value="VTZ65627.1"/>
    <property type="molecule type" value="Genomic_DNA"/>
</dbReference>
<reference evidence="2" key="1">
    <citation type="submission" date="2019-06" db="EMBL/GenBank/DDBJ databases">
        <authorList>
            <person name="Le Quere A."/>
            <person name="Colella S."/>
        </authorList>
    </citation>
    <scope>NUCLEOTIDE SEQUENCE</scope>
    <source>
        <strain evidence="2">EmedicaeMD41</strain>
    </source>
</reference>
<dbReference type="Proteomes" id="UP000507954">
    <property type="component" value="Unassembled WGS sequence"/>
</dbReference>
<sequence length="91" mass="9753">MPGFDPVSGHFLPRSETNSGGMPHANPSSLKDFLNALLILSGRLRRFCVVSATGIREGQGKGVDLVSWSLRTPPGFVFSTPEARAVDRPTS</sequence>
<feature type="region of interest" description="Disordered" evidence="1">
    <location>
        <begin position="1"/>
        <end position="26"/>
    </location>
</feature>
<organism evidence="2">
    <name type="scientific">Sinorhizobium medicae</name>
    <dbReference type="NCBI Taxonomy" id="110321"/>
    <lineage>
        <taxon>Bacteria</taxon>
        <taxon>Pseudomonadati</taxon>
        <taxon>Pseudomonadota</taxon>
        <taxon>Alphaproteobacteria</taxon>
        <taxon>Hyphomicrobiales</taxon>
        <taxon>Rhizobiaceae</taxon>
        <taxon>Sinorhizobium/Ensifer group</taxon>
        <taxon>Sinorhizobium</taxon>
    </lineage>
</organism>
<evidence type="ECO:0000256" key="1">
    <source>
        <dbReference type="SAM" id="MobiDB-lite"/>
    </source>
</evidence>
<accession>A0A508XBM8</accession>
<name>A0A508XBM8_9HYPH</name>